<dbReference type="EMBL" id="ML179059">
    <property type="protein sequence ID" value="THV04130.1"/>
    <property type="molecule type" value="Genomic_DNA"/>
</dbReference>
<protein>
    <submittedName>
        <fullName evidence="1">Uncharacterized protein</fullName>
    </submittedName>
</protein>
<dbReference type="Proteomes" id="UP000297245">
    <property type="component" value="Unassembled WGS sequence"/>
</dbReference>
<keyword evidence="2" id="KW-1185">Reference proteome</keyword>
<dbReference type="AlphaFoldDB" id="A0A4S8MMI2"/>
<name>A0A4S8MMI2_DENBC</name>
<sequence>MPLQLLNAAYALGLVPSNSQLATEEFITGLGCQQLIGSGSITPATLEKFPRLKSSKFCRFPAPLKSFANCNYKNVFWGFNADLMQYENTLHGPALKIFKWGSFGGAITKITNAPKNPQPIYCFVVVEDKVSS</sequence>
<proteinExistence type="predicted"/>
<evidence type="ECO:0000313" key="2">
    <source>
        <dbReference type="Proteomes" id="UP000297245"/>
    </source>
</evidence>
<organism evidence="1 2">
    <name type="scientific">Dendrothele bispora (strain CBS 962.96)</name>
    <dbReference type="NCBI Taxonomy" id="1314807"/>
    <lineage>
        <taxon>Eukaryota</taxon>
        <taxon>Fungi</taxon>
        <taxon>Dikarya</taxon>
        <taxon>Basidiomycota</taxon>
        <taxon>Agaricomycotina</taxon>
        <taxon>Agaricomycetes</taxon>
        <taxon>Agaricomycetidae</taxon>
        <taxon>Agaricales</taxon>
        <taxon>Agaricales incertae sedis</taxon>
        <taxon>Dendrothele</taxon>
    </lineage>
</organism>
<accession>A0A4S8MMI2</accession>
<reference evidence="1 2" key="1">
    <citation type="journal article" date="2019" name="Nat. Ecol. Evol.">
        <title>Megaphylogeny resolves global patterns of mushroom evolution.</title>
        <authorList>
            <person name="Varga T."/>
            <person name="Krizsan K."/>
            <person name="Foldi C."/>
            <person name="Dima B."/>
            <person name="Sanchez-Garcia M."/>
            <person name="Sanchez-Ramirez S."/>
            <person name="Szollosi G.J."/>
            <person name="Szarkandi J.G."/>
            <person name="Papp V."/>
            <person name="Albert L."/>
            <person name="Andreopoulos W."/>
            <person name="Angelini C."/>
            <person name="Antonin V."/>
            <person name="Barry K.W."/>
            <person name="Bougher N.L."/>
            <person name="Buchanan P."/>
            <person name="Buyck B."/>
            <person name="Bense V."/>
            <person name="Catcheside P."/>
            <person name="Chovatia M."/>
            <person name="Cooper J."/>
            <person name="Damon W."/>
            <person name="Desjardin D."/>
            <person name="Finy P."/>
            <person name="Geml J."/>
            <person name="Haridas S."/>
            <person name="Hughes K."/>
            <person name="Justo A."/>
            <person name="Karasinski D."/>
            <person name="Kautmanova I."/>
            <person name="Kiss B."/>
            <person name="Kocsube S."/>
            <person name="Kotiranta H."/>
            <person name="LaButti K.M."/>
            <person name="Lechner B.E."/>
            <person name="Liimatainen K."/>
            <person name="Lipzen A."/>
            <person name="Lukacs Z."/>
            <person name="Mihaltcheva S."/>
            <person name="Morgado L.N."/>
            <person name="Niskanen T."/>
            <person name="Noordeloos M.E."/>
            <person name="Ohm R.A."/>
            <person name="Ortiz-Santana B."/>
            <person name="Ovrebo C."/>
            <person name="Racz N."/>
            <person name="Riley R."/>
            <person name="Savchenko A."/>
            <person name="Shiryaev A."/>
            <person name="Soop K."/>
            <person name="Spirin V."/>
            <person name="Szebenyi C."/>
            <person name="Tomsovsky M."/>
            <person name="Tulloss R.E."/>
            <person name="Uehling J."/>
            <person name="Grigoriev I.V."/>
            <person name="Vagvolgyi C."/>
            <person name="Papp T."/>
            <person name="Martin F.M."/>
            <person name="Miettinen O."/>
            <person name="Hibbett D.S."/>
            <person name="Nagy L.G."/>
        </authorList>
    </citation>
    <scope>NUCLEOTIDE SEQUENCE [LARGE SCALE GENOMIC DNA]</scope>
    <source>
        <strain evidence="1 2">CBS 962.96</strain>
    </source>
</reference>
<gene>
    <name evidence="1" type="ORF">K435DRAFT_791168</name>
</gene>
<evidence type="ECO:0000313" key="1">
    <source>
        <dbReference type="EMBL" id="THV04130.1"/>
    </source>
</evidence>